<keyword evidence="1" id="KW-0812">Transmembrane</keyword>
<reference evidence="2 3" key="1">
    <citation type="journal article" date="2014" name="Nature">
        <title>An environmental bacterial taxon with a large and distinct metabolic repertoire.</title>
        <authorList>
            <person name="Wilson M.C."/>
            <person name="Mori T."/>
            <person name="Ruckert C."/>
            <person name="Uria A.R."/>
            <person name="Helf M.J."/>
            <person name="Takada K."/>
            <person name="Gernert C."/>
            <person name="Steffens U.A."/>
            <person name="Heycke N."/>
            <person name="Schmitt S."/>
            <person name="Rinke C."/>
            <person name="Helfrich E.J."/>
            <person name="Brachmann A.O."/>
            <person name="Gurgui C."/>
            <person name="Wakimoto T."/>
            <person name="Kracht M."/>
            <person name="Crusemann M."/>
            <person name="Hentschel U."/>
            <person name="Abe I."/>
            <person name="Matsunaga S."/>
            <person name="Kalinowski J."/>
            <person name="Takeyama H."/>
            <person name="Piel J."/>
        </authorList>
    </citation>
    <scope>NUCLEOTIDE SEQUENCE [LARGE SCALE GENOMIC DNA]</scope>
    <source>
        <strain evidence="3">TSY2</strain>
    </source>
</reference>
<gene>
    <name evidence="2" type="ORF">ETSY2_38950</name>
</gene>
<feature type="transmembrane region" description="Helical" evidence="1">
    <location>
        <begin position="34"/>
        <end position="52"/>
    </location>
</feature>
<feature type="transmembrane region" description="Helical" evidence="1">
    <location>
        <begin position="130"/>
        <end position="147"/>
    </location>
</feature>
<dbReference type="Proteomes" id="UP000019140">
    <property type="component" value="Unassembled WGS sequence"/>
</dbReference>
<comment type="caution">
    <text evidence="2">The sequence shown here is derived from an EMBL/GenBank/DDBJ whole genome shotgun (WGS) entry which is preliminary data.</text>
</comment>
<keyword evidence="3" id="KW-1185">Reference proteome</keyword>
<keyword evidence="1" id="KW-0472">Membrane</keyword>
<name>W4LRZ5_9BACT</name>
<organism evidence="2 3">
    <name type="scientific">Candidatus Entotheonella gemina</name>
    <dbReference type="NCBI Taxonomy" id="1429439"/>
    <lineage>
        <taxon>Bacteria</taxon>
        <taxon>Pseudomonadati</taxon>
        <taxon>Nitrospinota/Tectimicrobiota group</taxon>
        <taxon>Candidatus Tectimicrobiota</taxon>
        <taxon>Candidatus Entotheonellia</taxon>
        <taxon>Candidatus Entotheonellales</taxon>
        <taxon>Candidatus Entotheonellaceae</taxon>
        <taxon>Candidatus Entotheonella</taxon>
    </lineage>
</organism>
<sequence length="192" mass="20129">MGKTSLWHGILVACVLSVVSIPLILGLQWLGGGSAMLIAGLGLGYLAYLLAISPSRRGRFVLGLGSAALLIGVCIVSPVSGIVGLVAVGLIWLVRSVLFYAGILPALWDGVLCTLSVICALGTVVSTQSLWLTAWVFFLLQALFVYIPKRFTPSSHGPSSGWGQAEPPSSSDAFARAHRAAEEALQTIAQRV</sequence>
<dbReference type="AlphaFoldDB" id="W4LRZ5"/>
<accession>W4LRZ5</accession>
<dbReference type="EMBL" id="AZHX01001721">
    <property type="protein sequence ID" value="ETX00506.1"/>
    <property type="molecule type" value="Genomic_DNA"/>
</dbReference>
<protein>
    <submittedName>
        <fullName evidence="2">Uncharacterized protein</fullName>
    </submittedName>
</protein>
<feature type="transmembrane region" description="Helical" evidence="1">
    <location>
        <begin position="64"/>
        <end position="94"/>
    </location>
</feature>
<feature type="transmembrane region" description="Helical" evidence="1">
    <location>
        <begin position="6"/>
        <end position="27"/>
    </location>
</feature>
<dbReference type="HOGENOM" id="CLU_124381_0_0_7"/>
<evidence type="ECO:0000256" key="1">
    <source>
        <dbReference type="SAM" id="Phobius"/>
    </source>
</evidence>
<keyword evidence="1" id="KW-1133">Transmembrane helix</keyword>
<proteinExistence type="predicted"/>
<evidence type="ECO:0000313" key="2">
    <source>
        <dbReference type="EMBL" id="ETX00506.1"/>
    </source>
</evidence>
<feature type="transmembrane region" description="Helical" evidence="1">
    <location>
        <begin position="106"/>
        <end position="124"/>
    </location>
</feature>
<evidence type="ECO:0000313" key="3">
    <source>
        <dbReference type="Proteomes" id="UP000019140"/>
    </source>
</evidence>